<gene>
    <name evidence="3 5" type="primary">gcvH</name>
    <name evidence="5" type="ORF">ACFQ03_14310</name>
</gene>
<comment type="cofactor">
    <cofactor evidence="3">
        <name>(R)-lipoate</name>
        <dbReference type="ChEBI" id="CHEBI:83088"/>
    </cofactor>
    <text evidence="3">Binds 1 lipoyl cofactor covalently.</text>
</comment>
<comment type="similarity">
    <text evidence="1 3">Belongs to the GcvH family.</text>
</comment>
<organism evidence="5 6">
    <name type="scientific">Paenibacillus residui</name>
    <dbReference type="NCBI Taxonomy" id="629724"/>
    <lineage>
        <taxon>Bacteria</taxon>
        <taxon>Bacillati</taxon>
        <taxon>Bacillota</taxon>
        <taxon>Bacilli</taxon>
        <taxon>Bacillales</taxon>
        <taxon>Paenibacillaceae</taxon>
        <taxon>Paenibacillus</taxon>
    </lineage>
</organism>
<evidence type="ECO:0000313" key="5">
    <source>
        <dbReference type="EMBL" id="MFD0870330.1"/>
    </source>
</evidence>
<dbReference type="InterPro" id="IPR017453">
    <property type="entry name" value="GCV_H_sub"/>
</dbReference>
<dbReference type="InterPro" id="IPR000089">
    <property type="entry name" value="Biotin_lipoyl"/>
</dbReference>
<proteinExistence type="inferred from homology"/>
<dbReference type="PANTHER" id="PTHR11715:SF3">
    <property type="entry name" value="GLYCINE CLEAVAGE SYSTEM H PROTEIN-RELATED"/>
    <property type="match status" value="1"/>
</dbReference>
<keyword evidence="2 3" id="KW-0450">Lipoyl</keyword>
<keyword evidence="6" id="KW-1185">Reference proteome</keyword>
<dbReference type="Proteomes" id="UP001597120">
    <property type="component" value="Unassembled WGS sequence"/>
</dbReference>
<reference evidence="6" key="1">
    <citation type="journal article" date="2019" name="Int. J. Syst. Evol. Microbiol.">
        <title>The Global Catalogue of Microorganisms (GCM) 10K type strain sequencing project: providing services to taxonomists for standard genome sequencing and annotation.</title>
        <authorList>
            <consortium name="The Broad Institute Genomics Platform"/>
            <consortium name="The Broad Institute Genome Sequencing Center for Infectious Disease"/>
            <person name="Wu L."/>
            <person name="Ma J."/>
        </authorList>
    </citation>
    <scope>NUCLEOTIDE SEQUENCE [LARGE SCALE GENOMIC DNA]</scope>
    <source>
        <strain evidence="6">CCUG 57263</strain>
    </source>
</reference>
<dbReference type="NCBIfam" id="TIGR00527">
    <property type="entry name" value="gcvH"/>
    <property type="match status" value="1"/>
</dbReference>
<feature type="domain" description="Lipoyl-binding" evidence="4">
    <location>
        <begin position="24"/>
        <end position="106"/>
    </location>
</feature>
<dbReference type="InterPro" id="IPR033753">
    <property type="entry name" value="GCV_H/Fam206"/>
</dbReference>
<dbReference type="Gene3D" id="2.40.50.100">
    <property type="match status" value="1"/>
</dbReference>
<evidence type="ECO:0000259" key="4">
    <source>
        <dbReference type="PROSITE" id="PS50968"/>
    </source>
</evidence>
<evidence type="ECO:0000313" key="6">
    <source>
        <dbReference type="Proteomes" id="UP001597120"/>
    </source>
</evidence>
<dbReference type="HAMAP" id="MF_00272">
    <property type="entry name" value="GcvH"/>
    <property type="match status" value="1"/>
</dbReference>
<dbReference type="InterPro" id="IPR002930">
    <property type="entry name" value="GCV_H"/>
</dbReference>
<dbReference type="PANTHER" id="PTHR11715">
    <property type="entry name" value="GLYCINE CLEAVAGE SYSTEM H PROTEIN"/>
    <property type="match status" value="1"/>
</dbReference>
<feature type="modified residue" description="N6-lipoyllysine" evidence="3">
    <location>
        <position position="65"/>
    </location>
</feature>
<dbReference type="InterPro" id="IPR011053">
    <property type="entry name" value="Single_hybrid_motif"/>
</dbReference>
<evidence type="ECO:0000256" key="1">
    <source>
        <dbReference type="ARBA" id="ARBA00009249"/>
    </source>
</evidence>
<comment type="function">
    <text evidence="3">The glycine cleavage system catalyzes the degradation of glycine. The H protein shuttles the methylamine group of glycine from the P protein to the T protein.</text>
</comment>
<dbReference type="Pfam" id="PF01597">
    <property type="entry name" value="GCV_H"/>
    <property type="match status" value="1"/>
</dbReference>
<protein>
    <recommendedName>
        <fullName evidence="3">Glycine cleavage system H protein</fullName>
    </recommendedName>
    <alternativeName>
        <fullName evidence="3">Octanoyl/lipoyl carrier protein</fullName>
    </alternativeName>
</protein>
<dbReference type="CDD" id="cd06848">
    <property type="entry name" value="GCS_H"/>
    <property type="match status" value="1"/>
</dbReference>
<accession>A0ABW3DA09</accession>
<dbReference type="EMBL" id="JBHTIU010000043">
    <property type="protein sequence ID" value="MFD0870330.1"/>
    <property type="molecule type" value="Genomic_DNA"/>
</dbReference>
<dbReference type="PROSITE" id="PS50968">
    <property type="entry name" value="BIOTINYL_LIPOYL"/>
    <property type="match status" value="1"/>
</dbReference>
<sequence>MSEIKSGLYYSKEHEWVEKLDGNKVRIGITHFAQNQLGDIVFVELPSEGDEIHAGDSTGSVESVKTVSDIYSPVSGIVIAVNSELDDSPELVNSDPYGKGWMFEVELNSEDSLAGLMNADEYREFTDGEE</sequence>
<dbReference type="SUPFAM" id="SSF51230">
    <property type="entry name" value="Single hybrid motif"/>
    <property type="match status" value="1"/>
</dbReference>
<evidence type="ECO:0000256" key="2">
    <source>
        <dbReference type="ARBA" id="ARBA00022823"/>
    </source>
</evidence>
<dbReference type="NCBIfam" id="NF002270">
    <property type="entry name" value="PRK01202.1"/>
    <property type="match status" value="1"/>
</dbReference>
<comment type="function">
    <text evidence="3">Is also involved in protein lipoylation via its role as an octanoyl/lipoyl carrier protein intermediate.</text>
</comment>
<dbReference type="RefSeq" id="WP_144933761.1">
    <property type="nucleotide sequence ID" value="NZ_JBHTIU010000043.1"/>
</dbReference>
<comment type="caution">
    <text evidence="5">The sequence shown here is derived from an EMBL/GenBank/DDBJ whole genome shotgun (WGS) entry which is preliminary data.</text>
</comment>
<comment type="subunit">
    <text evidence="3">The glycine cleavage system is composed of four proteins: P, T, L and H.</text>
</comment>
<evidence type="ECO:0000256" key="3">
    <source>
        <dbReference type="HAMAP-Rule" id="MF_00272"/>
    </source>
</evidence>
<name>A0ABW3DA09_9BACL</name>